<gene>
    <name evidence="2" type="ORF">TSAR_007479</name>
</gene>
<dbReference type="Proteomes" id="UP000215335">
    <property type="component" value="Unassembled WGS sequence"/>
</dbReference>
<organism evidence="2 3">
    <name type="scientific">Trichomalopsis sarcophagae</name>
    <dbReference type="NCBI Taxonomy" id="543379"/>
    <lineage>
        <taxon>Eukaryota</taxon>
        <taxon>Metazoa</taxon>
        <taxon>Ecdysozoa</taxon>
        <taxon>Arthropoda</taxon>
        <taxon>Hexapoda</taxon>
        <taxon>Insecta</taxon>
        <taxon>Pterygota</taxon>
        <taxon>Neoptera</taxon>
        <taxon>Endopterygota</taxon>
        <taxon>Hymenoptera</taxon>
        <taxon>Apocrita</taxon>
        <taxon>Proctotrupomorpha</taxon>
        <taxon>Chalcidoidea</taxon>
        <taxon>Pteromalidae</taxon>
        <taxon>Pteromalinae</taxon>
        <taxon>Trichomalopsis</taxon>
    </lineage>
</organism>
<proteinExistence type="predicted"/>
<name>A0A232FFA8_9HYME</name>
<feature type="region of interest" description="Disordered" evidence="1">
    <location>
        <begin position="372"/>
        <end position="394"/>
    </location>
</feature>
<accession>A0A232FFA8</accession>
<dbReference type="EMBL" id="NNAY01000320">
    <property type="protein sequence ID" value="OXU29243.1"/>
    <property type="molecule type" value="Genomic_DNA"/>
</dbReference>
<dbReference type="OrthoDB" id="5555409at2759"/>
<dbReference type="PANTHER" id="PTHR21055">
    <property type="entry name" value="PROTEIN PHOSPHATASE 1 REGULATORY SUBUNIT 36"/>
    <property type="match status" value="1"/>
</dbReference>
<dbReference type="InterPro" id="IPR026142">
    <property type="entry name" value="Pro_pase_1_reg_su_36"/>
</dbReference>
<reference evidence="2 3" key="1">
    <citation type="journal article" date="2017" name="Curr. Biol.">
        <title>The Evolution of Venom by Co-option of Single-Copy Genes.</title>
        <authorList>
            <person name="Martinson E.O."/>
            <person name="Mrinalini"/>
            <person name="Kelkar Y.D."/>
            <person name="Chang C.H."/>
            <person name="Werren J.H."/>
        </authorList>
    </citation>
    <scope>NUCLEOTIDE SEQUENCE [LARGE SCALE GENOMIC DNA]</scope>
    <source>
        <strain evidence="2 3">Alberta</strain>
        <tissue evidence="2">Whole body</tissue>
    </source>
</reference>
<comment type="caution">
    <text evidence="2">The sequence shown here is derived from an EMBL/GenBank/DDBJ whole genome shotgun (WGS) entry which is preliminary data.</text>
</comment>
<evidence type="ECO:0000256" key="1">
    <source>
        <dbReference type="SAM" id="MobiDB-lite"/>
    </source>
</evidence>
<sequence>MEEKYFIWDEIYEGLVLSGPSKIEDEKKKDSRTKSQVTEAKIYCPHKRLIFNFKETLNFSEQTKFRKYYLRPQSSPDVILLQDVKDLVLYLLSSPSSLELIGFLHLPIVDRFLRALILYLQHYLTTWSELGAKRAATAKRASNPLAGGARVQRAEEMRALRCLLAREYTDLLMGCQSNARRYHHAGGGVASFAQSNPEKDLRIYEGLIQFAHRVAWIALERKQKELIEVEMHRLFRTESFNTAKRKCGESCWEVPEDERWILYGPRMPARRKIRSNSPLPHEILYTDCDYRILSVGFTNDESRDPRITYLQNALLAREQDLPRLGIKVGILGFPRTDFDILLIPQTSEDDLQAMLDDAPVEDVEKADDYETLMPSCSGPDPESTKPFPLDRSSPRCVGDEKIRNDSRKKWMMRELMRASSNYAEITYACTYGSKHNESLDSSVFPLNYK</sequence>
<dbReference type="GO" id="GO:0019902">
    <property type="term" value="F:phosphatase binding"/>
    <property type="evidence" value="ECO:0007669"/>
    <property type="project" value="InterPro"/>
</dbReference>
<dbReference type="Pfam" id="PF14895">
    <property type="entry name" value="PPPI_inhib"/>
    <property type="match status" value="1"/>
</dbReference>
<evidence type="ECO:0000313" key="2">
    <source>
        <dbReference type="EMBL" id="OXU29243.1"/>
    </source>
</evidence>
<evidence type="ECO:0000313" key="3">
    <source>
        <dbReference type="Proteomes" id="UP000215335"/>
    </source>
</evidence>
<keyword evidence="3" id="KW-1185">Reference proteome</keyword>
<dbReference type="AlphaFoldDB" id="A0A232FFA8"/>
<protein>
    <submittedName>
        <fullName evidence="2">Uncharacterized protein</fullName>
    </submittedName>
</protein>
<dbReference type="PANTHER" id="PTHR21055:SF3">
    <property type="entry name" value="PROTEIN PHOSPHATASE 1 REGULATORY SUBUNIT 36"/>
    <property type="match status" value="1"/>
</dbReference>